<sequence>MTYLALTEGVDNARAKFELDMCTYFTADTIVPNPFTQATSALRLVFAGALALATDAPRVKSEPALRPYVCAAGDATNCSK</sequence>
<proteinExistence type="predicted"/>
<keyword evidence="2" id="KW-1185">Reference proteome</keyword>
<accession>A0ACC2XS12</accession>
<gene>
    <name evidence="1" type="ORF">QFC24_002422</name>
</gene>
<dbReference type="Proteomes" id="UP001234202">
    <property type="component" value="Unassembled WGS sequence"/>
</dbReference>
<comment type="caution">
    <text evidence="1">The sequence shown here is derived from an EMBL/GenBank/DDBJ whole genome shotgun (WGS) entry which is preliminary data.</text>
</comment>
<reference evidence="1" key="1">
    <citation type="submission" date="2023-04" db="EMBL/GenBank/DDBJ databases">
        <title>Draft Genome sequencing of Naganishia species isolated from polar environments using Oxford Nanopore Technology.</title>
        <authorList>
            <person name="Leo P."/>
            <person name="Venkateswaran K."/>
        </authorList>
    </citation>
    <scope>NUCLEOTIDE SEQUENCE</scope>
    <source>
        <strain evidence="1">DBVPG 5303</strain>
    </source>
</reference>
<protein>
    <submittedName>
        <fullName evidence="1">Uncharacterized protein</fullName>
    </submittedName>
</protein>
<organism evidence="1 2">
    <name type="scientific">Naganishia onofrii</name>
    <dbReference type="NCBI Taxonomy" id="1851511"/>
    <lineage>
        <taxon>Eukaryota</taxon>
        <taxon>Fungi</taxon>
        <taxon>Dikarya</taxon>
        <taxon>Basidiomycota</taxon>
        <taxon>Agaricomycotina</taxon>
        <taxon>Tremellomycetes</taxon>
        <taxon>Filobasidiales</taxon>
        <taxon>Filobasidiaceae</taxon>
        <taxon>Naganishia</taxon>
    </lineage>
</organism>
<dbReference type="EMBL" id="JASBWV010000006">
    <property type="protein sequence ID" value="KAJ9126149.1"/>
    <property type="molecule type" value="Genomic_DNA"/>
</dbReference>
<evidence type="ECO:0000313" key="2">
    <source>
        <dbReference type="Proteomes" id="UP001234202"/>
    </source>
</evidence>
<name>A0ACC2XS12_9TREE</name>
<evidence type="ECO:0000313" key="1">
    <source>
        <dbReference type="EMBL" id="KAJ9126149.1"/>
    </source>
</evidence>